<evidence type="ECO:0000313" key="2">
    <source>
        <dbReference type="Proteomes" id="UP000244184"/>
    </source>
</evidence>
<comment type="caution">
    <text evidence="1">The sequence shown here is derived from an EMBL/GenBank/DDBJ whole genome shotgun (WGS) entry which is preliminary data.</text>
</comment>
<name>A0A2T6G1K4_9BACL</name>
<dbReference type="Proteomes" id="UP000244184">
    <property type="component" value="Unassembled WGS sequence"/>
</dbReference>
<accession>A0A2T6G1K4</accession>
<evidence type="ECO:0000313" key="1">
    <source>
        <dbReference type="EMBL" id="PUA38050.1"/>
    </source>
</evidence>
<dbReference type="AlphaFoldDB" id="A0A2T6G1K4"/>
<organism evidence="1 2">
    <name type="scientific">Paenibacillus elgii</name>
    <dbReference type="NCBI Taxonomy" id="189691"/>
    <lineage>
        <taxon>Bacteria</taxon>
        <taxon>Bacillati</taxon>
        <taxon>Bacillota</taxon>
        <taxon>Bacilli</taxon>
        <taxon>Bacillales</taxon>
        <taxon>Paenibacillaceae</taxon>
        <taxon>Paenibacillus</taxon>
    </lineage>
</organism>
<dbReference type="EMBL" id="PYHP01000043">
    <property type="protein sequence ID" value="PUA38050.1"/>
    <property type="molecule type" value="Genomic_DNA"/>
</dbReference>
<sequence>MNVEDYTFPAYENVIRPLFDASIQAFVYRGTSEEHEGAFGELVGKPIDMKQEDILIPYKGKYRFDKTKECISGHEYIWHARSYKRGSIVLILPNDFDFSAVFTYCYSPSFDETPHMGQSPGAVKLCRETKDNHIAVIFSASNGIENMGIYASDETINKIADLAESLCDELKDMTL</sequence>
<proteinExistence type="predicted"/>
<protein>
    <submittedName>
        <fullName evidence="1">Uncharacterized protein</fullName>
    </submittedName>
</protein>
<reference evidence="1 2" key="1">
    <citation type="submission" date="2018-03" db="EMBL/GenBank/DDBJ databases">
        <title>Genome sequence of Paenibacillus elgii strain AC13 an antimicrobial compound producing bacteria.</title>
        <authorList>
            <person name="Kurokawa A.S."/>
            <person name="Araujo J.F."/>
            <person name="Costa R.A."/>
            <person name="Ortega D.B."/>
            <person name="Pires A.S."/>
            <person name="Pappas G.J.Jr."/>
            <person name="Franco O.L."/>
            <person name="Barreto C."/>
            <person name="Magalhaes B.S."/>
            <person name="Kruger R.H."/>
        </authorList>
    </citation>
    <scope>NUCLEOTIDE SEQUENCE [LARGE SCALE GENOMIC DNA]</scope>
    <source>
        <strain evidence="1 2">AC13</strain>
    </source>
</reference>
<gene>
    <name evidence="1" type="ORF">C8Z91_16750</name>
</gene>